<reference evidence="1 2" key="1">
    <citation type="submission" date="2019-03" db="EMBL/GenBank/DDBJ databases">
        <title>Ramlibacter rhizophilus CCTCC AB2015357, whole genome shotgun sequence.</title>
        <authorList>
            <person name="Zhang X."/>
            <person name="Feng G."/>
            <person name="Zhu H."/>
        </authorList>
    </citation>
    <scope>NUCLEOTIDE SEQUENCE [LARGE SCALE GENOMIC DNA]</scope>
    <source>
        <strain evidence="1 2">CCTCC AB2015357</strain>
    </source>
</reference>
<dbReference type="Pfam" id="PF17269">
    <property type="entry name" value="DUF5335"/>
    <property type="match status" value="1"/>
</dbReference>
<evidence type="ECO:0000313" key="2">
    <source>
        <dbReference type="Proteomes" id="UP000297564"/>
    </source>
</evidence>
<dbReference type="Proteomes" id="UP000297564">
    <property type="component" value="Unassembled WGS sequence"/>
</dbReference>
<name>A0A4Z0C202_9BURK</name>
<keyword evidence="2" id="KW-1185">Reference proteome</keyword>
<dbReference type="AlphaFoldDB" id="A0A4Z0C202"/>
<organism evidence="1 2">
    <name type="scientific">Ramlibacter rhizophilus</name>
    <dbReference type="NCBI Taxonomy" id="1781167"/>
    <lineage>
        <taxon>Bacteria</taxon>
        <taxon>Pseudomonadati</taxon>
        <taxon>Pseudomonadota</taxon>
        <taxon>Betaproteobacteria</taxon>
        <taxon>Burkholderiales</taxon>
        <taxon>Comamonadaceae</taxon>
        <taxon>Ramlibacter</taxon>
    </lineage>
</organism>
<protein>
    <submittedName>
        <fullName evidence="1">Uncharacterized protein</fullName>
    </submittedName>
</protein>
<proteinExistence type="predicted"/>
<evidence type="ECO:0000313" key="1">
    <source>
        <dbReference type="EMBL" id="TFZ04982.1"/>
    </source>
</evidence>
<sequence length="112" mass="12435">MTIRQLEPQQWQAWFDQASRDLGERRATVEVTGTALGHRLVAEHSTLSGMSWEPEAQTLTLFLQGLEHRVLRPRSIHVDEAGVEVSSFEAVDADGVHHIVRLETATALPPAS</sequence>
<dbReference type="RefSeq" id="WP_135283865.1">
    <property type="nucleotide sequence ID" value="NZ_SMLL01000001.1"/>
</dbReference>
<dbReference type="EMBL" id="SMLL01000001">
    <property type="protein sequence ID" value="TFZ04982.1"/>
    <property type="molecule type" value="Genomic_DNA"/>
</dbReference>
<dbReference type="InterPro" id="IPR035223">
    <property type="entry name" value="DUF5335"/>
</dbReference>
<gene>
    <name evidence="1" type="ORF">EZ242_04340</name>
</gene>
<comment type="caution">
    <text evidence="1">The sequence shown here is derived from an EMBL/GenBank/DDBJ whole genome shotgun (WGS) entry which is preliminary data.</text>
</comment>
<dbReference type="OrthoDB" id="8758272at2"/>
<accession>A0A4Z0C202</accession>